<dbReference type="SUPFAM" id="SSF82714">
    <property type="entry name" value="Multidrug efflux transporter AcrB TolC docking domain, DN and DC subdomains"/>
    <property type="match status" value="2"/>
</dbReference>
<keyword evidence="1" id="KW-0472">Membrane</keyword>
<dbReference type="InterPro" id="IPR027463">
    <property type="entry name" value="AcrB_DN_DC_subdom"/>
</dbReference>
<accession>A0A1H6N1T5</accession>
<evidence type="ECO:0000313" key="4">
    <source>
        <dbReference type="Proteomes" id="UP000199371"/>
    </source>
</evidence>
<feature type="transmembrane region" description="Helical" evidence="1">
    <location>
        <begin position="1018"/>
        <end position="1043"/>
    </location>
</feature>
<keyword evidence="1" id="KW-1133">Transmembrane helix</keyword>
<feature type="transmembrane region" description="Helical" evidence="1">
    <location>
        <begin position="988"/>
        <end position="1006"/>
    </location>
</feature>
<feature type="transmembrane region" description="Helical" evidence="1">
    <location>
        <begin position="466"/>
        <end position="490"/>
    </location>
</feature>
<sequence>MLEAGIRRGTILTVAVLIICVLGIVAALRIPVQMIPDLEVRTISVVTGWPGATPQDVEKEILIEQERYLRTLPNLKRMVSRASTGSAEVELEFPFGVDVNEALIRVSNALSQVSAYPENVDQPRLFSSSYSSNAFMYFRLMPLSGNPLKLDMDMLRDYADDYVRPQMERVPGVSEVGVSGGAERQVQVLVDPARLAQRGISLTDVRDAIRARNRDSSAGDIDSGKRRYLLRMVGRFDRIDELENLILTQQGDNQVRLKDVATIVLDHFEVRNLSFADGEQTLGLSVRREPGSNVINIKQGMLQVVEQINRDMLAPNGLQLMLIGDDVRYVEDSIANVWVNLALGASLATFVMYLFLRSGRATLVGVIGIPICTIAAFLGLLAFGRTINVISLAGVAFAIGMTVDNTIVVLESIEQARRRGLDRIEGAIAGVRDVWPAVLASTLTTVLVFMPILFVEQEAGQLYSDIAIAIAAAIIASMLVAVFVVPAAIARLGFGKSAAMHQDSIGDTSQSLTPGAIFRLVQAVIRTRMRRGLVLTLTALLTLGAAWYLMPPAEYLPEGEEPKAFSSMIAPPGYNLSEMAAIAKEVRTYLTAQVNADPALFDRGETTMPSLQYYSLSVSVGRIWVMSEPTRAQDIGAMMDAITEKFRQYPGMRAFSARGSIISSNDGGTRAVALDISGPDLASLYSTADAAYVAASQLFDNPQLSSEPASLSLDQPLIEIRPRWQRLAELNFSAADFGFAVSALSDGAFVDEFFLADDKVDIFLFSSAGAEQSLSRLAQTPVLTPQGAILPLNSLADLVEVADSDTLRRVDGRRTVTLYIVPPREVALETAVAIVQQQLVPQLQRDGAIASGVTLDISGASDQLDETKAALGSNFAIAIVLIYLLLVAIFTHWGYPLFILATVPLGLAGALVGLAAVNGVSSALALVGLGGFHQPFDMITMLGFLILLGTVVNNPILIVDQSRNNLRGGKMAVTDAVLQAVATRLRPILMSTATTVFGLAPLVLIPGEGTELYRGVGIIVLCGLLFSTLISLTFLPALLITVLSRVQGKTQSGSPVPPPVQSSAE</sequence>
<dbReference type="Proteomes" id="UP000199371">
    <property type="component" value="Unassembled WGS sequence"/>
</dbReference>
<dbReference type="InterPro" id="IPR000731">
    <property type="entry name" value="SSD"/>
</dbReference>
<reference evidence="4" key="1">
    <citation type="submission" date="2016-10" db="EMBL/GenBank/DDBJ databases">
        <authorList>
            <person name="Varghese N."/>
            <person name="Submissions S."/>
        </authorList>
    </citation>
    <scope>NUCLEOTIDE SEQUENCE [LARGE SCALE GENOMIC DNA]</scope>
    <source>
        <strain evidence="4">DSM 17616</strain>
    </source>
</reference>
<dbReference type="PRINTS" id="PR00702">
    <property type="entry name" value="ACRIFLAVINRP"/>
</dbReference>
<dbReference type="SUPFAM" id="SSF82693">
    <property type="entry name" value="Multidrug efflux transporter AcrB pore domain, PN1, PN2, PC1 and PC2 subdomains"/>
    <property type="match status" value="2"/>
</dbReference>
<dbReference type="STRING" id="173990.SAMN05660691_03461"/>
<dbReference type="Gene3D" id="1.20.1640.10">
    <property type="entry name" value="Multidrug efflux transporter AcrB transmembrane domain"/>
    <property type="match status" value="2"/>
</dbReference>
<evidence type="ECO:0000259" key="2">
    <source>
        <dbReference type="PROSITE" id="PS50156"/>
    </source>
</evidence>
<name>A0A1H6N1T5_9GAMM</name>
<dbReference type="GO" id="GO:0042910">
    <property type="term" value="F:xenobiotic transmembrane transporter activity"/>
    <property type="evidence" value="ECO:0007669"/>
    <property type="project" value="TreeGrafter"/>
</dbReference>
<dbReference type="Gene3D" id="3.30.70.1320">
    <property type="entry name" value="Multidrug efflux transporter AcrB pore domain like"/>
    <property type="match status" value="1"/>
</dbReference>
<evidence type="ECO:0000313" key="3">
    <source>
        <dbReference type="EMBL" id="SEI08539.1"/>
    </source>
</evidence>
<dbReference type="EMBL" id="FNXF01000017">
    <property type="protein sequence ID" value="SEI08539.1"/>
    <property type="molecule type" value="Genomic_DNA"/>
</dbReference>
<proteinExistence type="predicted"/>
<dbReference type="RefSeq" id="WP_092796012.1">
    <property type="nucleotide sequence ID" value="NZ_FNXF01000017.1"/>
</dbReference>
<dbReference type="SUPFAM" id="SSF82866">
    <property type="entry name" value="Multidrug efflux transporter AcrB transmembrane domain"/>
    <property type="match status" value="2"/>
</dbReference>
<dbReference type="AlphaFoldDB" id="A0A1H6N1T5"/>
<dbReference type="Gene3D" id="3.30.70.1430">
    <property type="entry name" value="Multidrug efflux transporter AcrB pore domain"/>
    <property type="match status" value="2"/>
</dbReference>
<feature type="transmembrane region" description="Helical" evidence="1">
    <location>
        <begin position="897"/>
        <end position="918"/>
    </location>
</feature>
<dbReference type="Gene3D" id="3.30.2090.10">
    <property type="entry name" value="Multidrug efflux transporter AcrB TolC docking domain, DN and DC subdomains"/>
    <property type="match status" value="2"/>
</dbReference>
<dbReference type="GO" id="GO:0005886">
    <property type="term" value="C:plasma membrane"/>
    <property type="evidence" value="ECO:0007669"/>
    <property type="project" value="TreeGrafter"/>
</dbReference>
<evidence type="ECO:0000256" key="1">
    <source>
        <dbReference type="SAM" id="Phobius"/>
    </source>
</evidence>
<feature type="transmembrane region" description="Helical" evidence="1">
    <location>
        <begin position="434"/>
        <end position="454"/>
    </location>
</feature>
<dbReference type="InterPro" id="IPR001036">
    <property type="entry name" value="Acrflvin-R"/>
</dbReference>
<gene>
    <name evidence="3" type="ORF">SAMN05660691_03461</name>
</gene>
<feature type="transmembrane region" description="Helical" evidence="1">
    <location>
        <begin position="389"/>
        <end position="413"/>
    </location>
</feature>
<feature type="transmembrane region" description="Helical" evidence="1">
    <location>
        <begin position="337"/>
        <end position="356"/>
    </location>
</feature>
<feature type="transmembrane region" description="Helical" evidence="1">
    <location>
        <begin position="871"/>
        <end position="890"/>
    </location>
</feature>
<feature type="domain" description="SSD" evidence="2">
    <location>
        <begin position="873"/>
        <end position="1041"/>
    </location>
</feature>
<feature type="transmembrane region" description="Helical" evidence="1">
    <location>
        <begin position="938"/>
        <end position="959"/>
    </location>
</feature>
<protein>
    <submittedName>
        <fullName evidence="3">Multidrug efflux pump subunit AcrB</fullName>
    </submittedName>
</protein>
<keyword evidence="4" id="KW-1185">Reference proteome</keyword>
<dbReference type="OrthoDB" id="9758297at2"/>
<keyword evidence="1" id="KW-0812">Transmembrane</keyword>
<organism evidence="3 4">
    <name type="scientific">Rheinheimera pacifica</name>
    <dbReference type="NCBI Taxonomy" id="173990"/>
    <lineage>
        <taxon>Bacteria</taxon>
        <taxon>Pseudomonadati</taxon>
        <taxon>Pseudomonadota</taxon>
        <taxon>Gammaproteobacteria</taxon>
        <taxon>Chromatiales</taxon>
        <taxon>Chromatiaceae</taxon>
        <taxon>Rheinheimera</taxon>
    </lineage>
</organism>
<feature type="transmembrane region" description="Helical" evidence="1">
    <location>
        <begin position="532"/>
        <end position="550"/>
    </location>
</feature>
<dbReference type="PANTHER" id="PTHR32063">
    <property type="match status" value="1"/>
</dbReference>
<dbReference type="PANTHER" id="PTHR32063:SF0">
    <property type="entry name" value="SWARMING MOTILITY PROTEIN SWRC"/>
    <property type="match status" value="1"/>
</dbReference>
<dbReference type="Pfam" id="PF00873">
    <property type="entry name" value="ACR_tran"/>
    <property type="match status" value="1"/>
</dbReference>
<dbReference type="PROSITE" id="PS50156">
    <property type="entry name" value="SSD"/>
    <property type="match status" value="1"/>
</dbReference>
<dbReference type="Gene3D" id="3.30.70.1440">
    <property type="entry name" value="Multidrug efflux transporter AcrB pore domain"/>
    <property type="match status" value="1"/>
</dbReference>
<feature type="transmembrane region" description="Helical" evidence="1">
    <location>
        <begin position="363"/>
        <end position="383"/>
    </location>
</feature>